<proteinExistence type="predicted"/>
<gene>
    <name evidence="1" type="ORF">VP01_14306g1</name>
</gene>
<sequence length="148" mass="17922">TWLLSDPHRAQLYTERLNRLKHRWRYYKTTPEHMIDDVPEIAEEIRRKKLESEVWWNLADILEWQEYHMPSKTMAFIGFELGIPKQRNVPVDLARLKKILAKKPLAKQMKQLIETWFQEHAFSPYDNLPKMRPYEKMSSWADLKTNLA</sequence>
<comment type="caution">
    <text evidence="1">The sequence shown here is derived from an EMBL/GenBank/DDBJ whole genome shotgun (WGS) entry which is preliminary data.</text>
</comment>
<protein>
    <submittedName>
        <fullName evidence="1">Uncharacterized protein</fullName>
    </submittedName>
</protein>
<dbReference type="VEuPathDB" id="FungiDB:VP01_14306g1"/>
<keyword evidence="2" id="KW-1185">Reference proteome</keyword>
<reference evidence="1 2" key="1">
    <citation type="submission" date="2015-08" db="EMBL/GenBank/DDBJ databases">
        <title>Next Generation Sequencing and Analysis of the Genome of Puccinia sorghi L Schw, the Causal Agent of Maize Common Rust.</title>
        <authorList>
            <person name="Rochi L."/>
            <person name="Burguener G."/>
            <person name="Darino M."/>
            <person name="Turjanski A."/>
            <person name="Kreff E."/>
            <person name="Dieguez M.J."/>
            <person name="Sacco F."/>
        </authorList>
    </citation>
    <scope>NUCLEOTIDE SEQUENCE [LARGE SCALE GENOMIC DNA]</scope>
    <source>
        <strain evidence="1 2">RO10H11247</strain>
    </source>
</reference>
<feature type="non-terminal residue" evidence="1">
    <location>
        <position position="1"/>
    </location>
</feature>
<evidence type="ECO:0000313" key="2">
    <source>
        <dbReference type="Proteomes" id="UP000037035"/>
    </source>
</evidence>
<accession>A0A0L6VKK8</accession>
<dbReference type="Proteomes" id="UP000037035">
    <property type="component" value="Unassembled WGS sequence"/>
</dbReference>
<feature type="non-terminal residue" evidence="1">
    <location>
        <position position="148"/>
    </location>
</feature>
<evidence type="ECO:0000313" key="1">
    <source>
        <dbReference type="EMBL" id="KNZ61239.1"/>
    </source>
</evidence>
<dbReference type="EMBL" id="LAVV01004784">
    <property type="protein sequence ID" value="KNZ61239.1"/>
    <property type="molecule type" value="Genomic_DNA"/>
</dbReference>
<organism evidence="1 2">
    <name type="scientific">Puccinia sorghi</name>
    <dbReference type="NCBI Taxonomy" id="27349"/>
    <lineage>
        <taxon>Eukaryota</taxon>
        <taxon>Fungi</taxon>
        <taxon>Dikarya</taxon>
        <taxon>Basidiomycota</taxon>
        <taxon>Pucciniomycotina</taxon>
        <taxon>Pucciniomycetes</taxon>
        <taxon>Pucciniales</taxon>
        <taxon>Pucciniaceae</taxon>
        <taxon>Puccinia</taxon>
    </lineage>
</organism>
<name>A0A0L6VKK8_9BASI</name>
<dbReference type="AlphaFoldDB" id="A0A0L6VKK8"/>
<dbReference type="STRING" id="27349.A0A0L6VKK8"/>